<dbReference type="InterPro" id="IPR016032">
    <property type="entry name" value="Sig_transdc_resp-reg_C-effctor"/>
</dbReference>
<dbReference type="PROSITE" id="PS00622">
    <property type="entry name" value="HTH_LUXR_1"/>
    <property type="match status" value="1"/>
</dbReference>
<dbReference type="AlphaFoldDB" id="A0A3L7J4U1"/>
<evidence type="ECO:0000313" key="6">
    <source>
        <dbReference type="Proteomes" id="UP000282460"/>
    </source>
</evidence>
<proteinExistence type="predicted"/>
<sequence>MGCRDSRGGRQTCFFGRREDRDTRRHGRASTPRTIIGALGPTSRLSVRRVRVACCIIVRTVGQGLASRTNTGHTGWTGAFEGTQMRQSMQFARSQWLDVITDALSGFGRPFPWDPVCRLLGGQLNAPVTGRFHWDTHGHGIVMAYPFPDWFDLRDVAGRAPAAHPLARYYSTHATTAPLSTLQVPFSAGPDERAYEDELRAFQIENHVWIPVDRGDSGVLVVGVCRPAEPFDERSLQLAVLAQGVIVAMHRHWQVLDEWVADHPLPTGAYLAAEEARLTSRQVVVLSLVAHGMTSRAVGDRLHISSRTVERHLENIYTRLGVGDRVSAVRLATLAGVVASSPVET</sequence>
<feature type="domain" description="HTH luxR-type" evidence="4">
    <location>
        <begin position="271"/>
        <end position="336"/>
    </location>
</feature>
<organism evidence="5 6">
    <name type="scientific">Mycetocola zhadangensis</name>
    <dbReference type="NCBI Taxonomy" id="1164595"/>
    <lineage>
        <taxon>Bacteria</taxon>
        <taxon>Bacillati</taxon>
        <taxon>Actinomycetota</taxon>
        <taxon>Actinomycetes</taxon>
        <taxon>Micrococcales</taxon>
        <taxon>Microbacteriaceae</taxon>
        <taxon>Mycetocola</taxon>
    </lineage>
</organism>
<dbReference type="InterPro" id="IPR036388">
    <property type="entry name" value="WH-like_DNA-bd_sf"/>
</dbReference>
<comment type="caution">
    <text evidence="5">The sequence shown here is derived from an EMBL/GenBank/DDBJ whole genome shotgun (WGS) entry which is preliminary data.</text>
</comment>
<reference evidence="5 6" key="1">
    <citation type="submission" date="2018-10" db="EMBL/GenBank/DDBJ databases">
        <authorList>
            <person name="Li J."/>
        </authorList>
    </citation>
    <scope>NUCLEOTIDE SEQUENCE [LARGE SCALE GENOMIC DNA]</scope>
    <source>
        <strain evidence="5 6">ZD1-4</strain>
    </source>
</reference>
<dbReference type="EMBL" id="RCWJ01000001">
    <property type="protein sequence ID" value="RLQ85335.1"/>
    <property type="molecule type" value="Genomic_DNA"/>
</dbReference>
<dbReference type="InterPro" id="IPR000792">
    <property type="entry name" value="Tscrpt_reg_LuxR_C"/>
</dbReference>
<keyword evidence="6" id="KW-1185">Reference proteome</keyword>
<protein>
    <submittedName>
        <fullName evidence="5">LuxR family transcriptional regulator</fullName>
    </submittedName>
</protein>
<dbReference type="PROSITE" id="PS50043">
    <property type="entry name" value="HTH_LUXR_2"/>
    <property type="match status" value="1"/>
</dbReference>
<accession>A0A3L7J4U1</accession>
<keyword evidence="3" id="KW-0804">Transcription</keyword>
<dbReference type="GO" id="GO:0003677">
    <property type="term" value="F:DNA binding"/>
    <property type="evidence" value="ECO:0007669"/>
    <property type="project" value="UniProtKB-KW"/>
</dbReference>
<dbReference type="CDD" id="cd06170">
    <property type="entry name" value="LuxR_C_like"/>
    <property type="match status" value="1"/>
</dbReference>
<evidence type="ECO:0000256" key="3">
    <source>
        <dbReference type="ARBA" id="ARBA00023163"/>
    </source>
</evidence>
<dbReference type="GO" id="GO:0006355">
    <property type="term" value="P:regulation of DNA-templated transcription"/>
    <property type="evidence" value="ECO:0007669"/>
    <property type="project" value="InterPro"/>
</dbReference>
<dbReference type="PANTHER" id="PTHR44688">
    <property type="entry name" value="DNA-BINDING TRANSCRIPTIONAL ACTIVATOR DEVR_DOSR"/>
    <property type="match status" value="1"/>
</dbReference>
<evidence type="ECO:0000256" key="1">
    <source>
        <dbReference type="ARBA" id="ARBA00023015"/>
    </source>
</evidence>
<gene>
    <name evidence="5" type="ORF">D9V28_00085</name>
</gene>
<dbReference type="PANTHER" id="PTHR44688:SF16">
    <property type="entry name" value="DNA-BINDING TRANSCRIPTIONAL ACTIVATOR DEVR_DOSR"/>
    <property type="match status" value="1"/>
</dbReference>
<keyword evidence="2" id="KW-0238">DNA-binding</keyword>
<evidence type="ECO:0000313" key="5">
    <source>
        <dbReference type="EMBL" id="RLQ85335.1"/>
    </source>
</evidence>
<dbReference type="SMART" id="SM00421">
    <property type="entry name" value="HTH_LUXR"/>
    <property type="match status" value="1"/>
</dbReference>
<dbReference type="Gene3D" id="1.10.10.10">
    <property type="entry name" value="Winged helix-like DNA-binding domain superfamily/Winged helix DNA-binding domain"/>
    <property type="match status" value="1"/>
</dbReference>
<dbReference type="PRINTS" id="PR00038">
    <property type="entry name" value="HTHLUXR"/>
</dbReference>
<dbReference type="Pfam" id="PF00196">
    <property type="entry name" value="GerE"/>
    <property type="match status" value="1"/>
</dbReference>
<dbReference type="SUPFAM" id="SSF46894">
    <property type="entry name" value="C-terminal effector domain of the bipartite response regulators"/>
    <property type="match status" value="1"/>
</dbReference>
<dbReference type="Proteomes" id="UP000282460">
    <property type="component" value="Unassembled WGS sequence"/>
</dbReference>
<evidence type="ECO:0000256" key="2">
    <source>
        <dbReference type="ARBA" id="ARBA00023125"/>
    </source>
</evidence>
<dbReference type="OrthoDB" id="3178268at2"/>
<evidence type="ECO:0000259" key="4">
    <source>
        <dbReference type="PROSITE" id="PS50043"/>
    </source>
</evidence>
<keyword evidence="1" id="KW-0805">Transcription regulation</keyword>
<name>A0A3L7J4U1_9MICO</name>